<sequence>MQHTISVTEDINLISKQTGIEDLIHVEKIYYKNNGSMSDTIMELMEYTHCAPNKEEKQDEFTNFRKIVEEKEAIFYKFVARTKDNMFAK</sequence>
<accession>A0A6C0BED2</accession>
<name>A0A6C0BED2_9ZZZZ</name>
<evidence type="ECO:0000313" key="2">
    <source>
        <dbReference type="EMBL" id="QHS90657.1"/>
    </source>
</evidence>
<dbReference type="AlphaFoldDB" id="A0A6C0BED2"/>
<feature type="domain" description="UBA-like" evidence="1">
    <location>
        <begin position="8"/>
        <end position="46"/>
    </location>
</feature>
<protein>
    <recommendedName>
        <fullName evidence="1">UBA-like domain-containing protein</fullName>
    </recommendedName>
</protein>
<dbReference type="InterPro" id="IPR058864">
    <property type="entry name" value="UBA_10"/>
</dbReference>
<evidence type="ECO:0000259" key="1">
    <source>
        <dbReference type="Pfam" id="PF26286"/>
    </source>
</evidence>
<proteinExistence type="predicted"/>
<dbReference type="EMBL" id="MN739142">
    <property type="protein sequence ID" value="QHS90657.1"/>
    <property type="molecule type" value="Genomic_DNA"/>
</dbReference>
<dbReference type="Pfam" id="PF26286">
    <property type="entry name" value="UBA_10"/>
    <property type="match status" value="1"/>
</dbReference>
<reference evidence="2" key="1">
    <citation type="journal article" date="2020" name="Nature">
        <title>Giant virus diversity and host interactions through global metagenomics.</title>
        <authorList>
            <person name="Schulz F."/>
            <person name="Roux S."/>
            <person name="Paez-Espino D."/>
            <person name="Jungbluth S."/>
            <person name="Walsh D.A."/>
            <person name="Denef V.J."/>
            <person name="McMahon K.D."/>
            <person name="Konstantinidis K.T."/>
            <person name="Eloe-Fadrosh E.A."/>
            <person name="Kyrpides N.C."/>
            <person name="Woyke T."/>
        </authorList>
    </citation>
    <scope>NUCLEOTIDE SEQUENCE</scope>
    <source>
        <strain evidence="2">GVMAG-M-3300010354-11</strain>
    </source>
</reference>
<organism evidence="2">
    <name type="scientific">viral metagenome</name>
    <dbReference type="NCBI Taxonomy" id="1070528"/>
    <lineage>
        <taxon>unclassified sequences</taxon>
        <taxon>metagenomes</taxon>
        <taxon>organismal metagenomes</taxon>
    </lineage>
</organism>